<dbReference type="InterPro" id="IPR000436">
    <property type="entry name" value="Sushi_SCR_CCP_dom"/>
</dbReference>
<organism evidence="7 8">
    <name type="scientific">Pygocentrus nattereri</name>
    <name type="common">Red-bellied piranha</name>
    <dbReference type="NCBI Taxonomy" id="42514"/>
    <lineage>
        <taxon>Eukaryota</taxon>
        <taxon>Metazoa</taxon>
        <taxon>Chordata</taxon>
        <taxon>Craniata</taxon>
        <taxon>Vertebrata</taxon>
        <taxon>Euteleostomi</taxon>
        <taxon>Actinopterygii</taxon>
        <taxon>Neopterygii</taxon>
        <taxon>Teleostei</taxon>
        <taxon>Ostariophysi</taxon>
        <taxon>Characiformes</taxon>
        <taxon>Characoidei</taxon>
        <taxon>Pygocentrus</taxon>
    </lineage>
</organism>
<dbReference type="Gene3D" id="2.10.70.10">
    <property type="entry name" value="Complement Module, domain 1"/>
    <property type="match status" value="3"/>
</dbReference>
<dbReference type="GeneTree" id="ENSGT00940000164633"/>
<dbReference type="InterPro" id="IPR035976">
    <property type="entry name" value="Sushi/SCR/CCP_sf"/>
</dbReference>
<dbReference type="PROSITE" id="PS50923">
    <property type="entry name" value="SUSHI"/>
    <property type="match status" value="2"/>
</dbReference>
<keyword evidence="8" id="KW-1185">Reference proteome</keyword>
<dbReference type="PANTHER" id="PTHR45656:SF4">
    <property type="entry name" value="PROTEIN CBR-CLEC-78"/>
    <property type="match status" value="1"/>
</dbReference>
<feature type="disulfide bond" evidence="5">
    <location>
        <begin position="33"/>
        <end position="60"/>
    </location>
</feature>
<dbReference type="InterPro" id="IPR002396">
    <property type="entry name" value="Selectin_superfamily"/>
</dbReference>
<reference evidence="7" key="2">
    <citation type="submission" date="2025-05" db="UniProtKB">
        <authorList>
            <consortium name="Ensembl"/>
        </authorList>
    </citation>
    <scope>IDENTIFICATION</scope>
</reference>
<sequence length="253" mass="27383">MCEAVRCPALVDPTNGRMNCSGGSFGSSCSFSCNDGFHLQGAPEITCTESAEWSQEKPYCGVVQCSDLTEPLHGSMQCEHLVGHFSYQSSCEFSCEEGYTLTGSNSSRLMCEASGHWNGFEPTCEVVQCSDLTEPLHGSMQCQNPLESFGYESSCEFSCEDGYTLTGSSSGQLSIIPVPQLFDAQLLRTLRMAESVAEVIATAAGAASAVMMGSNFRGHQTLPAQSLQSGMRRNLTAKVRKQNLMFSKLYLIF</sequence>
<feature type="domain" description="Sushi" evidence="6">
    <location>
        <begin position="63"/>
        <end position="126"/>
    </location>
</feature>
<proteinExistence type="predicted"/>
<protein>
    <recommendedName>
        <fullName evidence="6">Sushi domain-containing protein</fullName>
    </recommendedName>
</protein>
<evidence type="ECO:0000256" key="5">
    <source>
        <dbReference type="PROSITE-ProRule" id="PRU00302"/>
    </source>
</evidence>
<keyword evidence="2" id="KW-0677">Repeat</keyword>
<dbReference type="SMART" id="SM00032">
    <property type="entry name" value="CCP"/>
    <property type="match status" value="3"/>
</dbReference>
<keyword evidence="1" id="KW-0732">Signal</keyword>
<keyword evidence="5" id="KW-0768">Sushi</keyword>
<comment type="caution">
    <text evidence="5">Lacks conserved residue(s) required for the propagation of feature annotation.</text>
</comment>
<keyword evidence="3" id="KW-0106">Calcium</keyword>
<dbReference type="AlphaFoldDB" id="A0A3B4D9R9"/>
<dbReference type="CDD" id="cd00033">
    <property type="entry name" value="CCP"/>
    <property type="match status" value="3"/>
</dbReference>
<dbReference type="Pfam" id="PF00084">
    <property type="entry name" value="Sushi"/>
    <property type="match status" value="3"/>
</dbReference>
<dbReference type="FunFam" id="2.10.70.10:FF:000001">
    <property type="entry name" value="Selectin P"/>
    <property type="match status" value="1"/>
</dbReference>
<dbReference type="InterPro" id="IPR051277">
    <property type="entry name" value="SEZ6_CSMD_C4BPB_Regulators"/>
</dbReference>
<accession>A0A3B4D9Y5</accession>
<dbReference type="PANTHER" id="PTHR45656">
    <property type="entry name" value="PROTEIN CBR-CLEC-78"/>
    <property type="match status" value="1"/>
</dbReference>
<dbReference type="Ensembl" id="ENSPNAT00000039918.2">
    <property type="protein sequence ID" value="ENSPNAP00000020245.2"/>
    <property type="gene ID" value="ENSPNAG00000031827.1"/>
</dbReference>
<dbReference type="PRINTS" id="PR00343">
    <property type="entry name" value="SELECTIN"/>
</dbReference>
<name>A0A3B4D9R9_PYGNA</name>
<evidence type="ECO:0000256" key="1">
    <source>
        <dbReference type="ARBA" id="ARBA00022729"/>
    </source>
</evidence>
<dbReference type="Ensembl" id="ENSPNAT00000030695.2">
    <property type="protein sequence ID" value="ENSPNAP00000020258.2"/>
    <property type="gene ID" value="ENSPNAG00000031585.1"/>
</dbReference>
<dbReference type="Proteomes" id="UP001501920">
    <property type="component" value="Chromosome 4"/>
</dbReference>
<dbReference type="GO" id="GO:0007155">
    <property type="term" value="P:cell adhesion"/>
    <property type="evidence" value="ECO:0007669"/>
    <property type="project" value="InterPro"/>
</dbReference>
<evidence type="ECO:0000313" key="8">
    <source>
        <dbReference type="Proteomes" id="UP001501920"/>
    </source>
</evidence>
<evidence type="ECO:0000256" key="3">
    <source>
        <dbReference type="ARBA" id="ARBA00022837"/>
    </source>
</evidence>
<dbReference type="SUPFAM" id="SSF57535">
    <property type="entry name" value="Complement control module/SCR domain"/>
    <property type="match status" value="3"/>
</dbReference>
<dbReference type="GO" id="GO:0016020">
    <property type="term" value="C:membrane"/>
    <property type="evidence" value="ECO:0007669"/>
    <property type="project" value="InterPro"/>
</dbReference>
<keyword evidence="4 5" id="KW-1015">Disulfide bond</keyword>
<dbReference type="PROSITE" id="PS51257">
    <property type="entry name" value="PROKAR_LIPOPROTEIN"/>
    <property type="match status" value="1"/>
</dbReference>
<evidence type="ECO:0000256" key="4">
    <source>
        <dbReference type="ARBA" id="ARBA00023157"/>
    </source>
</evidence>
<feature type="domain" description="Sushi" evidence="6">
    <location>
        <begin position="5"/>
        <end position="62"/>
    </location>
</feature>
<evidence type="ECO:0000313" key="7">
    <source>
        <dbReference type="Ensembl" id="ENSPNAP00000020245.2"/>
    </source>
</evidence>
<evidence type="ECO:0000259" key="6">
    <source>
        <dbReference type="PROSITE" id="PS50923"/>
    </source>
</evidence>
<reference evidence="7 8" key="1">
    <citation type="submission" date="2020-10" db="EMBL/GenBank/DDBJ databases">
        <title>Pygocentrus nattereri (red-bellied piranha) genome, fPygNat1, primary haplotype.</title>
        <authorList>
            <person name="Myers G."/>
            <person name="Meyer A."/>
            <person name="Karagic N."/>
            <person name="Pippel M."/>
            <person name="Winkler S."/>
            <person name="Tracey A."/>
            <person name="Wood J."/>
            <person name="Formenti G."/>
            <person name="Howe K."/>
            <person name="Fedrigo O."/>
            <person name="Jarvis E.D."/>
        </authorList>
    </citation>
    <scope>NUCLEOTIDE SEQUENCE [LARGE SCALE GENOMIC DNA]</scope>
</reference>
<evidence type="ECO:0000256" key="2">
    <source>
        <dbReference type="ARBA" id="ARBA00022737"/>
    </source>
</evidence>
<accession>A0A3B4D9R9</accession>